<proteinExistence type="predicted"/>
<dbReference type="SUPFAM" id="SSF46894">
    <property type="entry name" value="C-terminal effector domain of the bipartite response regulators"/>
    <property type="match status" value="1"/>
</dbReference>
<name>A0A561UAE0_9ACTN</name>
<evidence type="ECO:0000313" key="2">
    <source>
        <dbReference type="EMBL" id="TWF96314.1"/>
    </source>
</evidence>
<organism evidence="2 3">
    <name type="scientific">Kitasatospora viridis</name>
    <dbReference type="NCBI Taxonomy" id="281105"/>
    <lineage>
        <taxon>Bacteria</taxon>
        <taxon>Bacillati</taxon>
        <taxon>Actinomycetota</taxon>
        <taxon>Actinomycetes</taxon>
        <taxon>Kitasatosporales</taxon>
        <taxon>Streptomycetaceae</taxon>
        <taxon>Kitasatospora</taxon>
    </lineage>
</organism>
<evidence type="ECO:0000259" key="1">
    <source>
        <dbReference type="PROSITE" id="PS50043"/>
    </source>
</evidence>
<dbReference type="InterPro" id="IPR036388">
    <property type="entry name" value="WH-like_DNA-bd_sf"/>
</dbReference>
<dbReference type="GO" id="GO:0006355">
    <property type="term" value="P:regulation of DNA-templated transcription"/>
    <property type="evidence" value="ECO:0007669"/>
    <property type="project" value="InterPro"/>
</dbReference>
<gene>
    <name evidence="2" type="ORF">FHX73_1178</name>
</gene>
<dbReference type="Pfam" id="PF00196">
    <property type="entry name" value="GerE"/>
    <property type="match status" value="1"/>
</dbReference>
<dbReference type="AlphaFoldDB" id="A0A561UAE0"/>
<dbReference type="Gene3D" id="1.10.10.10">
    <property type="entry name" value="Winged helix-like DNA-binding domain superfamily/Winged helix DNA-binding domain"/>
    <property type="match status" value="1"/>
</dbReference>
<feature type="domain" description="HTH luxR-type" evidence="1">
    <location>
        <begin position="1"/>
        <end position="56"/>
    </location>
</feature>
<protein>
    <submittedName>
        <fullName evidence="2">Regulatory LuxR family protein</fullName>
    </submittedName>
</protein>
<dbReference type="SMART" id="SM00421">
    <property type="entry name" value="HTH_LUXR"/>
    <property type="match status" value="1"/>
</dbReference>
<reference evidence="2 3" key="1">
    <citation type="submission" date="2019-06" db="EMBL/GenBank/DDBJ databases">
        <title>Sequencing the genomes of 1000 actinobacteria strains.</title>
        <authorList>
            <person name="Klenk H.-P."/>
        </authorList>
    </citation>
    <scope>NUCLEOTIDE SEQUENCE [LARGE SCALE GENOMIC DNA]</scope>
    <source>
        <strain evidence="2 3">DSM 44826</strain>
    </source>
</reference>
<dbReference type="GO" id="GO:0003677">
    <property type="term" value="F:DNA binding"/>
    <property type="evidence" value="ECO:0007669"/>
    <property type="project" value="InterPro"/>
</dbReference>
<dbReference type="Proteomes" id="UP000317940">
    <property type="component" value="Unassembled WGS sequence"/>
</dbReference>
<comment type="caution">
    <text evidence="2">The sequence shown here is derived from an EMBL/GenBank/DDBJ whole genome shotgun (WGS) entry which is preliminary data.</text>
</comment>
<keyword evidence="3" id="KW-1185">Reference proteome</keyword>
<dbReference type="PROSITE" id="PS50043">
    <property type="entry name" value="HTH_LUXR_2"/>
    <property type="match status" value="1"/>
</dbReference>
<sequence length="76" mass="8266">MQSEVLSHLAAGMDIRSTARLMNRSERTIKAHTTAILNRLSLGSRLQAGIVAYHLVTQGALTLPQPENGPTDRLTD</sequence>
<dbReference type="InterPro" id="IPR016032">
    <property type="entry name" value="Sig_transdc_resp-reg_C-effctor"/>
</dbReference>
<accession>A0A561UAE0</accession>
<evidence type="ECO:0000313" key="3">
    <source>
        <dbReference type="Proteomes" id="UP000317940"/>
    </source>
</evidence>
<dbReference type="EMBL" id="VIWT01000001">
    <property type="protein sequence ID" value="TWF96314.1"/>
    <property type="molecule type" value="Genomic_DNA"/>
</dbReference>
<dbReference type="InterPro" id="IPR000792">
    <property type="entry name" value="Tscrpt_reg_LuxR_C"/>
</dbReference>